<dbReference type="AlphaFoldDB" id="A0A8J2KHM8"/>
<comment type="caution">
    <text evidence="1">The sequence shown here is derived from an EMBL/GenBank/DDBJ whole genome shotgun (WGS) entry which is preliminary data.</text>
</comment>
<reference evidence="1" key="1">
    <citation type="submission" date="2021-06" db="EMBL/GenBank/DDBJ databases">
        <authorList>
            <person name="Hodson N. C."/>
            <person name="Mongue J. A."/>
            <person name="Jaron S. K."/>
        </authorList>
    </citation>
    <scope>NUCLEOTIDE SEQUENCE</scope>
</reference>
<dbReference type="Proteomes" id="UP000708208">
    <property type="component" value="Unassembled WGS sequence"/>
</dbReference>
<dbReference type="EMBL" id="CAJVCH010412589">
    <property type="protein sequence ID" value="CAG7818146.1"/>
    <property type="molecule type" value="Genomic_DNA"/>
</dbReference>
<name>A0A8J2KHM8_9HEXA</name>
<protein>
    <submittedName>
        <fullName evidence="1">Uncharacterized protein</fullName>
    </submittedName>
</protein>
<accession>A0A8J2KHM8</accession>
<gene>
    <name evidence="1" type="ORF">AFUS01_LOCUS28669</name>
</gene>
<evidence type="ECO:0000313" key="1">
    <source>
        <dbReference type="EMBL" id="CAG7818146.1"/>
    </source>
</evidence>
<keyword evidence="2" id="KW-1185">Reference proteome</keyword>
<feature type="non-terminal residue" evidence="1">
    <location>
        <position position="1"/>
    </location>
</feature>
<evidence type="ECO:0000313" key="2">
    <source>
        <dbReference type="Proteomes" id="UP000708208"/>
    </source>
</evidence>
<proteinExistence type="predicted"/>
<organism evidence="1 2">
    <name type="scientific">Allacma fusca</name>
    <dbReference type="NCBI Taxonomy" id="39272"/>
    <lineage>
        <taxon>Eukaryota</taxon>
        <taxon>Metazoa</taxon>
        <taxon>Ecdysozoa</taxon>
        <taxon>Arthropoda</taxon>
        <taxon>Hexapoda</taxon>
        <taxon>Collembola</taxon>
        <taxon>Symphypleona</taxon>
        <taxon>Sminthuridae</taxon>
        <taxon>Allacma</taxon>
    </lineage>
</organism>
<sequence length="160" mass="17650">EQDNAAPNLEDNQSVIVNGMDLPSSLVTIRLEGLPTKSTELEAIVNKCENLQCVTFKDLGANQDLGISSTVIICMSKLRLLKNLELVSFNTSTPEQHQAIQEVFQVMQIPYVGKDTWLRVSNEPVPASEMLKKLVPTCVVSADFNVALCLFAFSDFIMDS</sequence>